<protein>
    <recommendedName>
        <fullName evidence="4 13">Pyruvate kinase</fullName>
        <ecNumber evidence="4 13">2.7.1.40</ecNumber>
    </recommendedName>
</protein>
<dbReference type="InterPro" id="IPR015806">
    <property type="entry name" value="Pyrv_Knase_insert_dom_sf"/>
</dbReference>
<keyword evidence="7" id="KW-0547">Nucleotide-binding</keyword>
<feature type="chain" id="PRO_5043988543" description="Pyruvate kinase" evidence="15">
    <location>
        <begin position="23"/>
        <end position="708"/>
    </location>
</feature>
<dbReference type="GO" id="GO:0000287">
    <property type="term" value="F:magnesium ion binding"/>
    <property type="evidence" value="ECO:0007669"/>
    <property type="project" value="InterPro"/>
</dbReference>
<feature type="domain" description="Pyruvate kinase barrel" evidence="16">
    <location>
        <begin position="415"/>
        <end position="532"/>
    </location>
</feature>
<feature type="compositionally biased region" description="Polar residues" evidence="14">
    <location>
        <begin position="29"/>
        <end position="43"/>
    </location>
</feature>
<reference evidence="17 18" key="1">
    <citation type="submission" date="2021-06" db="EMBL/GenBank/DDBJ databases">
        <title>Genome sequence of Babesia caballi.</title>
        <authorList>
            <person name="Yamagishi J."/>
            <person name="Kidaka T."/>
            <person name="Ochi A."/>
        </authorList>
    </citation>
    <scope>NUCLEOTIDE SEQUENCE [LARGE SCALE GENOMIC DNA]</scope>
    <source>
        <strain evidence="17">USDA-D6B2</strain>
    </source>
</reference>
<feature type="region of interest" description="Disordered" evidence="14">
    <location>
        <begin position="26"/>
        <end position="52"/>
    </location>
</feature>
<dbReference type="RefSeq" id="XP_067715644.1">
    <property type="nucleotide sequence ID" value="XM_067859543.1"/>
</dbReference>
<comment type="pathway">
    <text evidence="2 13">Carbohydrate degradation; glycolysis; pyruvate from D-glyceraldehyde 3-phosphate: step 5/5.</text>
</comment>
<evidence type="ECO:0000256" key="12">
    <source>
        <dbReference type="ARBA" id="ARBA00023317"/>
    </source>
</evidence>
<dbReference type="InterPro" id="IPR036918">
    <property type="entry name" value="Pyrv_Knase_C_sf"/>
</dbReference>
<dbReference type="InterPro" id="IPR015793">
    <property type="entry name" value="Pyrv_Knase_brl"/>
</dbReference>
<keyword evidence="8 13" id="KW-0418">Kinase</keyword>
<dbReference type="InterPro" id="IPR011037">
    <property type="entry name" value="Pyrv_Knase-like_insert_dom_sf"/>
</dbReference>
<keyword evidence="6" id="KW-0479">Metal-binding</keyword>
<dbReference type="GO" id="GO:0004743">
    <property type="term" value="F:pyruvate kinase activity"/>
    <property type="evidence" value="ECO:0007669"/>
    <property type="project" value="UniProtKB-EC"/>
</dbReference>
<evidence type="ECO:0000256" key="15">
    <source>
        <dbReference type="SAM" id="SignalP"/>
    </source>
</evidence>
<dbReference type="GeneID" id="94195056"/>
<dbReference type="EC" id="2.7.1.40" evidence="4 13"/>
<evidence type="ECO:0000256" key="6">
    <source>
        <dbReference type="ARBA" id="ARBA00022723"/>
    </source>
</evidence>
<dbReference type="GO" id="GO:0030955">
    <property type="term" value="F:potassium ion binding"/>
    <property type="evidence" value="ECO:0007669"/>
    <property type="project" value="InterPro"/>
</dbReference>
<keyword evidence="18" id="KW-1185">Reference proteome</keyword>
<keyword evidence="10 13" id="KW-0460">Magnesium</keyword>
<evidence type="ECO:0000256" key="7">
    <source>
        <dbReference type="ARBA" id="ARBA00022741"/>
    </source>
</evidence>
<evidence type="ECO:0000256" key="11">
    <source>
        <dbReference type="ARBA" id="ARBA00023152"/>
    </source>
</evidence>
<dbReference type="Gene3D" id="3.40.1380.20">
    <property type="entry name" value="Pyruvate kinase, C-terminal domain"/>
    <property type="match status" value="1"/>
</dbReference>
<keyword evidence="11 13" id="KW-0324">Glycolysis</keyword>
<dbReference type="Proteomes" id="UP001497744">
    <property type="component" value="Unassembled WGS sequence"/>
</dbReference>
<dbReference type="SUPFAM" id="SSF52935">
    <property type="entry name" value="PK C-terminal domain-like"/>
    <property type="match status" value="1"/>
</dbReference>
<evidence type="ECO:0000256" key="1">
    <source>
        <dbReference type="ARBA" id="ARBA00001958"/>
    </source>
</evidence>
<sequence>MIGKVAAVCCTLLSVFGTAVTADALGTNRPANNLTSRPPSNGSGDAGRPHPFDEDLMAFVSERASGQESRYASENTSYGQRNVRRNLYDVDEPADTEDAIDFFSHMLHASVNFAFRPVDAPEGEFWTKTKQVSTLGPSTDDLWSLKGIMDAGTNVFRLNFAHGTRIAKLKSARLVRQLELTSYDDKAPSGNFVKRPRALLGDIQGPKLRIGQFMPNVNAKGVDPSSPKAEFVELKKGDEFTFDTNDVKGGQTRVQFNFPDILRSLSVGNVVSLDDGNLNMRVVEVDAAAPSVKAVVLNDGVLSSRKGLAVPNISIPVELLSAKDVKDTVFAYAAGLDFLGISFVQKMQDLLYIKNIILDFEASPFSRSLRERLSAMELDDIPEKGEDEEVEKILEQYYNERFLPNKETFLTAIPGPRDIGIGLIPKIEKQPALDDINGILEVSDALMVARGDLGVETDLTNLPIVQKRLVQLCRLVYRKPVIVATQMLESMRNNPMPTRAETTDCANAVYDGADAVMLSAESAVGQYPSQTVYVQRRIVHNVEHDPYFTVSQIMQHSLLVNDVSTIIHGLLPSDVIGINRLVSRDYSDALAFEKQNPTLHSSSNTIAHLIIGESVDGVFFVTDDSGELIQWVASKRFNIPLILVTRNASLARRQQLTWGVETLILPLGVNSLDFVQRMAPRYVQYSRKVLVVECKNNSVESHVVMQAQ</sequence>
<dbReference type="PRINTS" id="PR01050">
    <property type="entry name" value="PYRUVTKNASE"/>
</dbReference>
<dbReference type="EMBL" id="BPLF01000002">
    <property type="protein sequence ID" value="GIX63575.1"/>
    <property type="molecule type" value="Genomic_DNA"/>
</dbReference>
<evidence type="ECO:0000256" key="8">
    <source>
        <dbReference type="ARBA" id="ARBA00022777"/>
    </source>
</evidence>
<dbReference type="GO" id="GO:0005524">
    <property type="term" value="F:ATP binding"/>
    <property type="evidence" value="ECO:0007669"/>
    <property type="project" value="UniProtKB-KW"/>
</dbReference>
<evidence type="ECO:0000256" key="2">
    <source>
        <dbReference type="ARBA" id="ARBA00004997"/>
    </source>
</evidence>
<evidence type="ECO:0000256" key="10">
    <source>
        <dbReference type="ARBA" id="ARBA00022842"/>
    </source>
</evidence>
<proteinExistence type="inferred from homology"/>
<dbReference type="InterPro" id="IPR001697">
    <property type="entry name" value="Pyr_Knase"/>
</dbReference>
<comment type="catalytic activity">
    <reaction evidence="13">
        <text>pyruvate + ATP = phosphoenolpyruvate + ADP + H(+)</text>
        <dbReference type="Rhea" id="RHEA:18157"/>
        <dbReference type="ChEBI" id="CHEBI:15361"/>
        <dbReference type="ChEBI" id="CHEBI:15378"/>
        <dbReference type="ChEBI" id="CHEBI:30616"/>
        <dbReference type="ChEBI" id="CHEBI:58702"/>
        <dbReference type="ChEBI" id="CHEBI:456216"/>
        <dbReference type="EC" id="2.7.1.40"/>
    </reaction>
</comment>
<dbReference type="SUPFAM" id="SSF50800">
    <property type="entry name" value="PK beta-barrel domain-like"/>
    <property type="match status" value="1"/>
</dbReference>
<dbReference type="PANTHER" id="PTHR11817">
    <property type="entry name" value="PYRUVATE KINASE"/>
    <property type="match status" value="1"/>
</dbReference>
<dbReference type="InterPro" id="IPR015813">
    <property type="entry name" value="Pyrv/PenolPyrv_kinase-like_dom"/>
</dbReference>
<organism evidence="17 18">
    <name type="scientific">Babesia caballi</name>
    <dbReference type="NCBI Taxonomy" id="5871"/>
    <lineage>
        <taxon>Eukaryota</taxon>
        <taxon>Sar</taxon>
        <taxon>Alveolata</taxon>
        <taxon>Apicomplexa</taxon>
        <taxon>Aconoidasida</taxon>
        <taxon>Piroplasmida</taxon>
        <taxon>Babesiidae</taxon>
        <taxon>Babesia</taxon>
    </lineage>
</organism>
<keyword evidence="12 17" id="KW-0670">Pyruvate</keyword>
<evidence type="ECO:0000256" key="4">
    <source>
        <dbReference type="ARBA" id="ARBA00012142"/>
    </source>
</evidence>
<dbReference type="GO" id="GO:0016301">
    <property type="term" value="F:kinase activity"/>
    <property type="evidence" value="ECO:0007669"/>
    <property type="project" value="UniProtKB-KW"/>
</dbReference>
<keyword evidence="5 13" id="KW-0808">Transferase</keyword>
<evidence type="ECO:0000256" key="14">
    <source>
        <dbReference type="SAM" id="MobiDB-lite"/>
    </source>
</evidence>
<evidence type="ECO:0000313" key="17">
    <source>
        <dbReference type="EMBL" id="GIX63575.1"/>
    </source>
</evidence>
<dbReference type="AlphaFoldDB" id="A0AAV4LV34"/>
<accession>A0AAV4LV34</accession>
<name>A0AAV4LV34_BABCB</name>
<dbReference type="Gene3D" id="3.20.20.60">
    <property type="entry name" value="Phosphoenolpyruvate-binding domains"/>
    <property type="match status" value="2"/>
</dbReference>
<evidence type="ECO:0000256" key="5">
    <source>
        <dbReference type="ARBA" id="ARBA00022679"/>
    </source>
</evidence>
<comment type="cofactor">
    <cofactor evidence="1">
        <name>K(+)</name>
        <dbReference type="ChEBI" id="CHEBI:29103"/>
    </cofactor>
</comment>
<gene>
    <name evidence="17" type="ORF">BcabD6B2_30100</name>
</gene>
<comment type="similarity">
    <text evidence="3 13">Belongs to the pyruvate kinase family.</text>
</comment>
<feature type="signal peptide" evidence="15">
    <location>
        <begin position="1"/>
        <end position="22"/>
    </location>
</feature>
<comment type="caution">
    <text evidence="17">The sequence shown here is derived from an EMBL/GenBank/DDBJ whole genome shotgun (WGS) entry which is preliminary data.</text>
</comment>
<keyword evidence="9" id="KW-0067">ATP-binding</keyword>
<dbReference type="Pfam" id="PF00224">
    <property type="entry name" value="PK"/>
    <property type="match status" value="2"/>
</dbReference>
<evidence type="ECO:0000256" key="3">
    <source>
        <dbReference type="ARBA" id="ARBA00008663"/>
    </source>
</evidence>
<dbReference type="SUPFAM" id="SSF51621">
    <property type="entry name" value="Phosphoenolpyruvate/pyruvate domain"/>
    <property type="match status" value="1"/>
</dbReference>
<dbReference type="InterPro" id="IPR040442">
    <property type="entry name" value="Pyrv_kinase-like_dom_sf"/>
</dbReference>
<evidence type="ECO:0000259" key="16">
    <source>
        <dbReference type="Pfam" id="PF00224"/>
    </source>
</evidence>
<feature type="domain" description="Pyruvate kinase barrel" evidence="16">
    <location>
        <begin position="128"/>
        <end position="357"/>
    </location>
</feature>
<evidence type="ECO:0000313" key="18">
    <source>
        <dbReference type="Proteomes" id="UP001497744"/>
    </source>
</evidence>
<evidence type="ECO:0000256" key="13">
    <source>
        <dbReference type="RuleBase" id="RU000504"/>
    </source>
</evidence>
<keyword evidence="15" id="KW-0732">Signal</keyword>
<evidence type="ECO:0000256" key="9">
    <source>
        <dbReference type="ARBA" id="ARBA00022840"/>
    </source>
</evidence>
<dbReference type="Gene3D" id="2.40.33.10">
    <property type="entry name" value="PK beta-barrel domain-like"/>
    <property type="match status" value="1"/>
</dbReference>